<organism evidence="1 2">
    <name type="scientific">Paraburkholderia phenazinium</name>
    <dbReference type="NCBI Taxonomy" id="60549"/>
    <lineage>
        <taxon>Bacteria</taxon>
        <taxon>Pseudomonadati</taxon>
        <taxon>Pseudomonadota</taxon>
        <taxon>Betaproteobacteria</taxon>
        <taxon>Burkholderiales</taxon>
        <taxon>Burkholderiaceae</taxon>
        <taxon>Paraburkholderia</taxon>
    </lineage>
</organism>
<sequence length="42" mass="4880">MLLVMQTCLLIKRAEARASRRGLCYWPECNDTLLERILNVSV</sequence>
<dbReference type="EMBL" id="FSRM01000002">
    <property type="protein sequence ID" value="SIO53433.1"/>
    <property type="molecule type" value="Genomic_DNA"/>
</dbReference>
<protein>
    <submittedName>
        <fullName evidence="1">Uncharacterized protein</fullName>
    </submittedName>
</protein>
<gene>
    <name evidence="1" type="ORF">SAMN05444168_6553</name>
</gene>
<dbReference type="AlphaFoldDB" id="A0A1N6KAE2"/>
<proteinExistence type="predicted"/>
<evidence type="ECO:0000313" key="2">
    <source>
        <dbReference type="Proteomes" id="UP000184693"/>
    </source>
</evidence>
<accession>A0A1N6KAE2</accession>
<dbReference type="Proteomes" id="UP000184693">
    <property type="component" value="Unassembled WGS sequence"/>
</dbReference>
<evidence type="ECO:0000313" key="1">
    <source>
        <dbReference type="EMBL" id="SIO53433.1"/>
    </source>
</evidence>
<reference evidence="1 2" key="1">
    <citation type="submission" date="2016-11" db="EMBL/GenBank/DDBJ databases">
        <authorList>
            <person name="Jaros S."/>
            <person name="Januszkiewicz K."/>
            <person name="Wedrychowicz H."/>
        </authorList>
    </citation>
    <scope>NUCLEOTIDE SEQUENCE [LARGE SCALE GENOMIC DNA]</scope>
    <source>
        <strain evidence="1 2">GAS86</strain>
    </source>
</reference>
<name>A0A1N6KAE2_9BURK</name>